<organism evidence="8 9">
    <name type="scientific">Dermacoccus abyssi</name>
    <dbReference type="NCBI Taxonomy" id="322596"/>
    <lineage>
        <taxon>Bacteria</taxon>
        <taxon>Bacillati</taxon>
        <taxon>Actinomycetota</taxon>
        <taxon>Actinomycetes</taxon>
        <taxon>Micrococcales</taxon>
        <taxon>Dermacoccaceae</taxon>
        <taxon>Dermacoccus</taxon>
    </lineage>
</organism>
<gene>
    <name evidence="8" type="ORF">D1832_05635</name>
</gene>
<reference evidence="8 9" key="1">
    <citation type="submission" date="2018-08" db="EMBL/GenBank/DDBJ databases">
        <title>Whole genome sequence analysis of Dermacoccus abyssi bacteria isolated from Deep Mariana trench Micromonospora spp reveals genes involved in the environmental adaptation and production of secondary metabolites.</title>
        <authorList>
            <person name="Abdel-Mageed W.M."/>
            <person name="Lehri B."/>
            <person name="Nouioui I."/>
            <person name="Goodfellow I."/>
            <person name="Jaspars M."/>
            <person name="Karlyshev A."/>
        </authorList>
    </citation>
    <scope>NUCLEOTIDE SEQUENCE [LARGE SCALE GENOMIC DNA]</scope>
    <source>
        <strain evidence="8 9">MT1.1</strain>
    </source>
</reference>
<name>A0A417Z7U9_9MICO</name>
<feature type="transmembrane region" description="Helical" evidence="7">
    <location>
        <begin position="51"/>
        <end position="70"/>
    </location>
</feature>
<keyword evidence="4 7" id="KW-0812">Transmembrane</keyword>
<evidence type="ECO:0000256" key="4">
    <source>
        <dbReference type="ARBA" id="ARBA00022692"/>
    </source>
</evidence>
<dbReference type="RefSeq" id="WP_118912979.1">
    <property type="nucleotide sequence ID" value="NZ_CBCRVH010000003.1"/>
</dbReference>
<dbReference type="Proteomes" id="UP000285376">
    <property type="component" value="Unassembled WGS sequence"/>
</dbReference>
<dbReference type="GO" id="GO:0005886">
    <property type="term" value="C:plasma membrane"/>
    <property type="evidence" value="ECO:0007669"/>
    <property type="project" value="UniProtKB-SubCell"/>
</dbReference>
<keyword evidence="6 7" id="KW-0472">Membrane</keyword>
<evidence type="ECO:0000256" key="3">
    <source>
        <dbReference type="ARBA" id="ARBA00022475"/>
    </source>
</evidence>
<evidence type="ECO:0000256" key="2">
    <source>
        <dbReference type="ARBA" id="ARBA00005779"/>
    </source>
</evidence>
<dbReference type="InterPro" id="IPR007140">
    <property type="entry name" value="DUF350"/>
</dbReference>
<dbReference type="AlphaFoldDB" id="A0A417Z7U9"/>
<evidence type="ECO:0000313" key="9">
    <source>
        <dbReference type="Proteomes" id="UP000285376"/>
    </source>
</evidence>
<evidence type="ECO:0000256" key="1">
    <source>
        <dbReference type="ARBA" id="ARBA00004651"/>
    </source>
</evidence>
<proteinExistence type="inferred from homology"/>
<feature type="transmembrane region" description="Helical" evidence="7">
    <location>
        <begin position="7"/>
        <end position="31"/>
    </location>
</feature>
<feature type="transmembrane region" description="Helical" evidence="7">
    <location>
        <begin position="77"/>
        <end position="102"/>
    </location>
</feature>
<sequence length="142" mass="14713">MTASDLLYDVGAIAAFAIVGCALQALGYFMTDLLTPGRLADIVWRDRNQNAAILVSANLVAVGLIVFTAIRSSHDGLAAGLVSTAVYGVLGLIFMALSFFALDALTPGKLGALLLQEDRHPAVWVSAAAHIAVALMICAAIS</sequence>
<keyword evidence="5 7" id="KW-1133">Transmembrane helix</keyword>
<evidence type="ECO:0000256" key="6">
    <source>
        <dbReference type="ARBA" id="ARBA00023136"/>
    </source>
</evidence>
<comment type="caution">
    <text evidence="8">The sequence shown here is derived from an EMBL/GenBank/DDBJ whole genome shotgun (WGS) entry which is preliminary data.</text>
</comment>
<accession>A0A417Z7U9</accession>
<evidence type="ECO:0000256" key="7">
    <source>
        <dbReference type="SAM" id="Phobius"/>
    </source>
</evidence>
<comment type="similarity">
    <text evidence="2">Belongs to the UPF0719 family.</text>
</comment>
<evidence type="ECO:0000256" key="5">
    <source>
        <dbReference type="ARBA" id="ARBA00022989"/>
    </source>
</evidence>
<keyword evidence="3" id="KW-1003">Cell membrane</keyword>
<protein>
    <submittedName>
        <fullName evidence="8">DUF350 domain-containing protein</fullName>
    </submittedName>
</protein>
<comment type="subcellular location">
    <subcellularLocation>
        <location evidence="1">Cell membrane</location>
        <topology evidence="1">Multi-pass membrane protein</topology>
    </subcellularLocation>
</comment>
<evidence type="ECO:0000313" key="8">
    <source>
        <dbReference type="EMBL" id="RHW46709.1"/>
    </source>
</evidence>
<dbReference type="Pfam" id="PF03994">
    <property type="entry name" value="DUF350"/>
    <property type="match status" value="1"/>
</dbReference>
<feature type="transmembrane region" description="Helical" evidence="7">
    <location>
        <begin position="122"/>
        <end position="141"/>
    </location>
</feature>
<dbReference type="EMBL" id="QWLM01000004">
    <property type="protein sequence ID" value="RHW46709.1"/>
    <property type="molecule type" value="Genomic_DNA"/>
</dbReference>